<evidence type="ECO:0000313" key="2">
    <source>
        <dbReference type="EMBL" id="MBU5673228.1"/>
    </source>
</evidence>
<accession>A0ABS6FV22</accession>
<feature type="transmembrane region" description="Helical" evidence="1">
    <location>
        <begin position="68"/>
        <end position="88"/>
    </location>
</feature>
<evidence type="ECO:0000313" key="3">
    <source>
        <dbReference type="Proteomes" id="UP000743001"/>
    </source>
</evidence>
<organism evidence="2 3">
    <name type="scientific">Paenibacillus brevis</name>
    <dbReference type="NCBI Taxonomy" id="2841508"/>
    <lineage>
        <taxon>Bacteria</taxon>
        <taxon>Bacillati</taxon>
        <taxon>Bacillota</taxon>
        <taxon>Bacilli</taxon>
        <taxon>Bacillales</taxon>
        <taxon>Paenibacillaceae</taxon>
        <taxon>Paenibacillus</taxon>
    </lineage>
</organism>
<feature type="transmembrane region" description="Helical" evidence="1">
    <location>
        <begin position="6"/>
        <end position="24"/>
    </location>
</feature>
<sequence>MGIVIWVINLLGIGISAFGTYILFKGTPLDSLGFGSSTDNSVIFPDQYEKLYRDMMNRRVNSMRGLKFLMAGFLLQGIAQLFALFPLLNS</sequence>
<keyword evidence="1" id="KW-1133">Transmembrane helix</keyword>
<keyword evidence="3" id="KW-1185">Reference proteome</keyword>
<dbReference type="RefSeq" id="WP_216479781.1">
    <property type="nucleotide sequence ID" value="NZ_JAHLQJ010000013.1"/>
</dbReference>
<gene>
    <name evidence="2" type="ORF">KQJ23_15470</name>
</gene>
<evidence type="ECO:0000256" key="1">
    <source>
        <dbReference type="SAM" id="Phobius"/>
    </source>
</evidence>
<dbReference type="EMBL" id="JAHLQJ010000013">
    <property type="protein sequence ID" value="MBU5673228.1"/>
    <property type="molecule type" value="Genomic_DNA"/>
</dbReference>
<comment type="caution">
    <text evidence="2">The sequence shown here is derived from an EMBL/GenBank/DDBJ whole genome shotgun (WGS) entry which is preliminary data.</text>
</comment>
<reference evidence="2 3" key="1">
    <citation type="submission" date="2021-06" db="EMBL/GenBank/DDBJ databases">
        <authorList>
            <person name="Sun Q."/>
            <person name="Li D."/>
        </authorList>
    </citation>
    <scope>NUCLEOTIDE SEQUENCE [LARGE SCALE GENOMIC DNA]</scope>
    <source>
        <strain evidence="2 3">MSJ-6</strain>
    </source>
</reference>
<name>A0ABS6FV22_9BACL</name>
<keyword evidence="1" id="KW-0812">Transmembrane</keyword>
<keyword evidence="1" id="KW-0472">Membrane</keyword>
<protein>
    <submittedName>
        <fullName evidence="2">Uncharacterized protein</fullName>
    </submittedName>
</protein>
<proteinExistence type="predicted"/>
<dbReference type="Proteomes" id="UP000743001">
    <property type="component" value="Unassembled WGS sequence"/>
</dbReference>